<evidence type="ECO:0000313" key="1">
    <source>
        <dbReference type="Proteomes" id="UP000887572"/>
    </source>
</evidence>
<sequence>MPPQNQKRMPPELIAELAFSLPMDVRWAIQRVSAVFDHFVQKKQLDWIKNELQRQKILHEKKRHLAASRQLILKISKQIMPNRLTNLRDNVAAHFRLSNRVGLTPEEIKGGVLTPEMFQRQLDEMLATIDHQSFESIKWTAEFLTTITDCHLGYSGIEGGPSHA</sequence>
<accession>A0A914HB41</accession>
<name>A0A914HB41_GLORO</name>
<reference evidence="2" key="1">
    <citation type="submission" date="2022-11" db="UniProtKB">
        <authorList>
            <consortium name="WormBaseParasite"/>
        </authorList>
    </citation>
    <scope>IDENTIFICATION</scope>
</reference>
<organism evidence="1 2">
    <name type="scientific">Globodera rostochiensis</name>
    <name type="common">Golden nematode worm</name>
    <name type="synonym">Heterodera rostochiensis</name>
    <dbReference type="NCBI Taxonomy" id="31243"/>
    <lineage>
        <taxon>Eukaryota</taxon>
        <taxon>Metazoa</taxon>
        <taxon>Ecdysozoa</taxon>
        <taxon>Nematoda</taxon>
        <taxon>Chromadorea</taxon>
        <taxon>Rhabditida</taxon>
        <taxon>Tylenchina</taxon>
        <taxon>Tylenchomorpha</taxon>
        <taxon>Tylenchoidea</taxon>
        <taxon>Heteroderidae</taxon>
        <taxon>Heteroderinae</taxon>
        <taxon>Globodera</taxon>
    </lineage>
</organism>
<dbReference type="WBParaSite" id="Gr19_v10_g15726.t2">
    <property type="protein sequence ID" value="Gr19_v10_g15726.t2"/>
    <property type="gene ID" value="Gr19_v10_g15726"/>
</dbReference>
<proteinExistence type="predicted"/>
<keyword evidence="1" id="KW-1185">Reference proteome</keyword>
<protein>
    <submittedName>
        <fullName evidence="2">Uncharacterized protein</fullName>
    </submittedName>
</protein>
<evidence type="ECO:0000313" key="2">
    <source>
        <dbReference type="WBParaSite" id="Gr19_v10_g15726.t2"/>
    </source>
</evidence>
<dbReference type="AlphaFoldDB" id="A0A914HB41"/>
<dbReference type="Proteomes" id="UP000887572">
    <property type="component" value="Unplaced"/>
</dbReference>